<dbReference type="SUPFAM" id="SSF51735">
    <property type="entry name" value="NAD(P)-binding Rossmann-fold domains"/>
    <property type="match status" value="1"/>
</dbReference>
<dbReference type="InterPro" id="IPR011032">
    <property type="entry name" value="GroES-like_sf"/>
</dbReference>
<dbReference type="Pfam" id="PF00107">
    <property type="entry name" value="ADH_zinc_N"/>
    <property type="match status" value="1"/>
</dbReference>
<dbReference type="Gene3D" id="3.90.180.10">
    <property type="entry name" value="Medium-chain alcohol dehydrogenases, catalytic domain"/>
    <property type="match status" value="1"/>
</dbReference>
<reference evidence="3 4" key="1">
    <citation type="journal article" date="2012" name="Science">
        <title>The Paleozoic origin of enzymatic lignin decomposition reconstructed from 31 fungal genomes.</title>
        <authorList>
            <person name="Floudas D."/>
            <person name="Binder M."/>
            <person name="Riley R."/>
            <person name="Barry K."/>
            <person name="Blanchette R.A."/>
            <person name="Henrissat B."/>
            <person name="Martinez A.T."/>
            <person name="Otillar R."/>
            <person name="Spatafora J.W."/>
            <person name="Yadav J.S."/>
            <person name="Aerts A."/>
            <person name="Benoit I."/>
            <person name="Boyd A."/>
            <person name="Carlson A."/>
            <person name="Copeland A."/>
            <person name="Coutinho P.M."/>
            <person name="de Vries R.P."/>
            <person name="Ferreira P."/>
            <person name="Findley K."/>
            <person name="Foster B."/>
            <person name="Gaskell J."/>
            <person name="Glotzer D."/>
            <person name="Gorecki P."/>
            <person name="Heitman J."/>
            <person name="Hesse C."/>
            <person name="Hori C."/>
            <person name="Igarashi K."/>
            <person name="Jurgens J.A."/>
            <person name="Kallen N."/>
            <person name="Kersten P."/>
            <person name="Kohler A."/>
            <person name="Kuees U."/>
            <person name="Kumar T.K.A."/>
            <person name="Kuo A."/>
            <person name="LaButti K."/>
            <person name="Larrondo L.F."/>
            <person name="Lindquist E."/>
            <person name="Ling A."/>
            <person name="Lombard V."/>
            <person name="Lucas S."/>
            <person name="Lundell T."/>
            <person name="Martin R."/>
            <person name="McLaughlin D.J."/>
            <person name="Morgenstern I."/>
            <person name="Morin E."/>
            <person name="Murat C."/>
            <person name="Nagy L.G."/>
            <person name="Nolan M."/>
            <person name="Ohm R.A."/>
            <person name="Patyshakuliyeva A."/>
            <person name="Rokas A."/>
            <person name="Ruiz-Duenas F.J."/>
            <person name="Sabat G."/>
            <person name="Salamov A."/>
            <person name="Samejima M."/>
            <person name="Schmutz J."/>
            <person name="Slot J.C."/>
            <person name="St John F."/>
            <person name="Stenlid J."/>
            <person name="Sun H."/>
            <person name="Sun S."/>
            <person name="Syed K."/>
            <person name="Tsang A."/>
            <person name="Wiebenga A."/>
            <person name="Young D."/>
            <person name="Pisabarro A."/>
            <person name="Eastwood D.C."/>
            <person name="Martin F."/>
            <person name="Cullen D."/>
            <person name="Grigoriev I.V."/>
            <person name="Hibbett D.S."/>
        </authorList>
    </citation>
    <scope>NUCLEOTIDE SEQUENCE [LARGE SCALE GENOMIC DNA]</scope>
    <source>
        <strain evidence="3 4">ATCC 11539</strain>
    </source>
</reference>
<dbReference type="PANTHER" id="PTHR43401:SF2">
    <property type="entry name" value="L-THREONINE 3-DEHYDROGENASE"/>
    <property type="match status" value="1"/>
</dbReference>
<keyword evidence="4" id="KW-1185">Reference proteome</keyword>
<dbReference type="eggNOG" id="KOG0023">
    <property type="taxonomic scope" value="Eukaryota"/>
</dbReference>
<dbReference type="Proteomes" id="UP000030669">
    <property type="component" value="Unassembled WGS sequence"/>
</dbReference>
<sequence length="368" mass="38450">MKAALYDSPKPSPPYLTLTSLSSPVPTAGSIVVKVLASPVLPYAEEIFRGERIYPNLLPYVPGGGAVGVVTAVGPDVANPLLQPGTGHLVYCDLTIRARDDPRSPAIMLQGISAPDARAQQVQAVFRHGSWAEEMLVPAENVFVIPPSITLDPATLAALGSVLVPFGGLCDGDICAGATVVITGATGHFGSAAVAAALALGARKVIPCGRSERGVAKLIEVFGAQRLAPVVLSGDAEKDKKAIISAAGTGFEIDVHFDMLHPLAPPSLVATVMSTLRRGGTSILMGGLTTDVPLPYREVLFKGIVVKGVWMYERRLIPKLLGLVEGGLVDLKMFDVETYKLDDANEAVVAAAKRNGACQTTVIVCNQV</sequence>
<evidence type="ECO:0000259" key="2">
    <source>
        <dbReference type="Pfam" id="PF00107"/>
    </source>
</evidence>
<dbReference type="Gene3D" id="3.40.50.720">
    <property type="entry name" value="NAD(P)-binding Rossmann-like Domain"/>
    <property type="match status" value="1"/>
</dbReference>
<dbReference type="InterPro" id="IPR050129">
    <property type="entry name" value="Zn_alcohol_dh"/>
</dbReference>
<dbReference type="OMA" id="DAYIDVS"/>
<dbReference type="STRING" id="670483.S7PYI7"/>
<dbReference type="OrthoDB" id="203908at2759"/>
<dbReference type="InterPro" id="IPR036291">
    <property type="entry name" value="NAD(P)-bd_dom_sf"/>
</dbReference>
<dbReference type="RefSeq" id="XP_007868982.1">
    <property type="nucleotide sequence ID" value="XM_007870791.1"/>
</dbReference>
<name>S7PYI7_GLOTA</name>
<dbReference type="AlphaFoldDB" id="S7PYI7"/>
<dbReference type="PANTHER" id="PTHR43401">
    <property type="entry name" value="L-THREONINE 3-DEHYDROGENASE"/>
    <property type="match status" value="1"/>
</dbReference>
<evidence type="ECO:0000313" key="3">
    <source>
        <dbReference type="EMBL" id="EPQ52716.1"/>
    </source>
</evidence>
<evidence type="ECO:0000313" key="4">
    <source>
        <dbReference type="Proteomes" id="UP000030669"/>
    </source>
</evidence>
<accession>S7PYI7</accession>
<evidence type="ECO:0000256" key="1">
    <source>
        <dbReference type="ARBA" id="ARBA00023002"/>
    </source>
</evidence>
<keyword evidence="1" id="KW-0560">Oxidoreductase</keyword>
<dbReference type="InterPro" id="IPR013149">
    <property type="entry name" value="ADH-like_C"/>
</dbReference>
<gene>
    <name evidence="3" type="ORF">GLOTRDRAFT_79841</name>
</gene>
<dbReference type="SUPFAM" id="SSF50129">
    <property type="entry name" value="GroES-like"/>
    <property type="match status" value="1"/>
</dbReference>
<feature type="domain" description="Alcohol dehydrogenase-like C-terminal" evidence="2">
    <location>
        <begin position="190"/>
        <end position="324"/>
    </location>
</feature>
<proteinExistence type="predicted"/>
<dbReference type="GeneID" id="19308917"/>
<dbReference type="EMBL" id="KB469307">
    <property type="protein sequence ID" value="EPQ52716.1"/>
    <property type="molecule type" value="Genomic_DNA"/>
</dbReference>
<dbReference type="GO" id="GO:0016491">
    <property type="term" value="F:oxidoreductase activity"/>
    <property type="evidence" value="ECO:0007669"/>
    <property type="project" value="UniProtKB-KW"/>
</dbReference>
<protein>
    <submittedName>
        <fullName evidence="3">Alcohol dehydrogenase zinc-binding domain protein</fullName>
    </submittedName>
</protein>
<dbReference type="KEGG" id="gtr:GLOTRDRAFT_79841"/>
<organism evidence="3 4">
    <name type="scientific">Gloeophyllum trabeum (strain ATCC 11539 / FP-39264 / Madison 617)</name>
    <name type="common">Brown rot fungus</name>
    <dbReference type="NCBI Taxonomy" id="670483"/>
    <lineage>
        <taxon>Eukaryota</taxon>
        <taxon>Fungi</taxon>
        <taxon>Dikarya</taxon>
        <taxon>Basidiomycota</taxon>
        <taxon>Agaricomycotina</taxon>
        <taxon>Agaricomycetes</taxon>
        <taxon>Gloeophyllales</taxon>
        <taxon>Gloeophyllaceae</taxon>
        <taxon>Gloeophyllum</taxon>
    </lineage>
</organism>
<dbReference type="HOGENOM" id="CLU_026673_0_0_1"/>